<keyword evidence="1 4" id="KW-0812">Transmembrane</keyword>
<proteinExistence type="predicted"/>
<evidence type="ECO:0000256" key="3">
    <source>
        <dbReference type="ARBA" id="ARBA00023136"/>
    </source>
</evidence>
<dbReference type="InterPro" id="IPR036259">
    <property type="entry name" value="MFS_trans_sf"/>
</dbReference>
<feature type="transmembrane region" description="Helical" evidence="4">
    <location>
        <begin position="357"/>
        <end position="375"/>
    </location>
</feature>
<evidence type="ECO:0000256" key="4">
    <source>
        <dbReference type="SAM" id="Phobius"/>
    </source>
</evidence>
<feature type="transmembrane region" description="Helical" evidence="4">
    <location>
        <begin position="240"/>
        <end position="260"/>
    </location>
</feature>
<feature type="transmembrane region" description="Helical" evidence="4">
    <location>
        <begin position="41"/>
        <end position="59"/>
    </location>
</feature>
<accession>A0A3Q9FT03</accession>
<feature type="transmembrane region" description="Helical" evidence="4">
    <location>
        <begin position="128"/>
        <end position="151"/>
    </location>
</feature>
<dbReference type="Gene3D" id="1.20.1250.20">
    <property type="entry name" value="MFS general substrate transporter like domains"/>
    <property type="match status" value="2"/>
</dbReference>
<evidence type="ECO:0000256" key="2">
    <source>
        <dbReference type="ARBA" id="ARBA00022989"/>
    </source>
</evidence>
<dbReference type="PANTHER" id="PTHR23526:SF2">
    <property type="entry name" value="MAJOR FACILITATOR SUPERFAMILY (MFS) PROFILE DOMAIN-CONTAINING PROTEIN"/>
    <property type="match status" value="1"/>
</dbReference>
<reference evidence="5 6" key="1">
    <citation type="submission" date="2018-12" db="EMBL/GenBank/DDBJ databases">
        <title>Flammeovirga pectinis sp. nov., isolated from the gut of the Korean scallop, Patinopecten yessoensis.</title>
        <authorList>
            <person name="Bae J.-W."/>
            <person name="Jeong Y.-S."/>
            <person name="Kang W."/>
        </authorList>
    </citation>
    <scope>NUCLEOTIDE SEQUENCE [LARGE SCALE GENOMIC DNA]</scope>
    <source>
        <strain evidence="5 6">L12M1</strain>
    </source>
</reference>
<evidence type="ECO:0000313" key="6">
    <source>
        <dbReference type="Proteomes" id="UP000267268"/>
    </source>
</evidence>
<sequence length="394" mass="45374">MNTKILLMFMTLIAVVSDTMLHPFFPQFFGERFNMWQPEHVGYYLAASCLVIMISFPFWARVQKKVNLFTLLIFTQCLAGILCIGMYWVQELYMFWICAMSMLFFKGSYLLIYPYIMRLSTEEKHSTSISILSVIVHLGAIVGAFIGGGIVDYLNTGYIFIIMALGDAFQFLMCIYIKFIRKHSVKKEKIEQTPTPFFRIKTPILKIGLITMLLYFSTFFIRPFFSIYWEAISQYNHKLVSGFVYSIPALVGLFALWFTHKYKSDKPYNVKIINAFVLGSIGIGLQGVGVDYIVFIGRIIYGWAVFQLYVQFDVVAFKFSTPDEYATDYSRIHLLQNFGVLTSSIIAGYTVDKISLTAPFWCSVIGFCITLFIFYRSFKTETSQEQNTSLHTST</sequence>
<dbReference type="Pfam" id="PF07690">
    <property type="entry name" value="MFS_1"/>
    <property type="match status" value="1"/>
</dbReference>
<dbReference type="InterPro" id="IPR052528">
    <property type="entry name" value="Sugar_transport-like"/>
</dbReference>
<dbReference type="Proteomes" id="UP000267268">
    <property type="component" value="Chromosome 2"/>
</dbReference>
<evidence type="ECO:0000313" key="5">
    <source>
        <dbReference type="EMBL" id="AZQ65414.1"/>
    </source>
</evidence>
<evidence type="ECO:0000256" key="1">
    <source>
        <dbReference type="ARBA" id="ARBA00022692"/>
    </source>
</evidence>
<feature type="transmembrane region" description="Helical" evidence="4">
    <location>
        <begin position="157"/>
        <end position="179"/>
    </location>
</feature>
<feature type="transmembrane region" description="Helical" evidence="4">
    <location>
        <begin position="94"/>
        <end position="116"/>
    </location>
</feature>
<dbReference type="SUPFAM" id="SSF103473">
    <property type="entry name" value="MFS general substrate transporter"/>
    <property type="match status" value="1"/>
</dbReference>
<dbReference type="RefSeq" id="WP_126620103.1">
    <property type="nucleotide sequence ID" value="NZ_CP034563.1"/>
</dbReference>
<organism evidence="5 6">
    <name type="scientific">Flammeovirga pectinis</name>
    <dbReference type="NCBI Taxonomy" id="2494373"/>
    <lineage>
        <taxon>Bacteria</taxon>
        <taxon>Pseudomonadati</taxon>
        <taxon>Bacteroidota</taxon>
        <taxon>Cytophagia</taxon>
        <taxon>Cytophagales</taxon>
        <taxon>Flammeovirgaceae</taxon>
        <taxon>Flammeovirga</taxon>
    </lineage>
</organism>
<feature type="transmembrane region" description="Helical" evidence="4">
    <location>
        <begin position="300"/>
        <end position="320"/>
    </location>
</feature>
<dbReference type="PANTHER" id="PTHR23526">
    <property type="entry name" value="INTEGRAL MEMBRANE TRANSPORT PROTEIN-RELATED"/>
    <property type="match status" value="1"/>
</dbReference>
<keyword evidence="2 4" id="KW-1133">Transmembrane helix</keyword>
<dbReference type="GO" id="GO:0022857">
    <property type="term" value="F:transmembrane transporter activity"/>
    <property type="evidence" value="ECO:0007669"/>
    <property type="project" value="InterPro"/>
</dbReference>
<dbReference type="EMBL" id="CP034563">
    <property type="protein sequence ID" value="AZQ65414.1"/>
    <property type="molecule type" value="Genomic_DNA"/>
</dbReference>
<feature type="transmembrane region" description="Helical" evidence="4">
    <location>
        <begin position="272"/>
        <end position="294"/>
    </location>
</feature>
<dbReference type="AlphaFoldDB" id="A0A3Q9FT03"/>
<name>A0A3Q9FT03_9BACT</name>
<dbReference type="KEGG" id="fll:EI427_24705"/>
<keyword evidence="3 4" id="KW-0472">Membrane</keyword>
<feature type="transmembrane region" description="Helical" evidence="4">
    <location>
        <begin position="207"/>
        <end position="228"/>
    </location>
</feature>
<dbReference type="OrthoDB" id="8579878at2"/>
<gene>
    <name evidence="5" type="ORF">EI427_24705</name>
</gene>
<protein>
    <submittedName>
        <fullName evidence="5">MFS transporter</fullName>
    </submittedName>
</protein>
<keyword evidence="6" id="KW-1185">Reference proteome</keyword>
<feature type="transmembrane region" description="Helical" evidence="4">
    <location>
        <begin position="66"/>
        <end position="88"/>
    </location>
</feature>
<dbReference type="InterPro" id="IPR011701">
    <property type="entry name" value="MFS"/>
</dbReference>
<feature type="transmembrane region" description="Helical" evidence="4">
    <location>
        <begin position="332"/>
        <end position="351"/>
    </location>
</feature>